<protein>
    <recommendedName>
        <fullName evidence="4">Inosine/uridine-preferring nucleoside hydrolase domain-containing protein</fullName>
    </recommendedName>
</protein>
<comment type="similarity">
    <text evidence="1">Belongs to the IUNH family.</text>
</comment>
<gene>
    <name evidence="5" type="ORF">BS47DRAFT_1413108</name>
</gene>
<keyword evidence="3" id="KW-0326">Glycosidase</keyword>
<dbReference type="GO" id="GO:0008477">
    <property type="term" value="F:purine nucleosidase activity"/>
    <property type="evidence" value="ECO:0007669"/>
    <property type="project" value="TreeGrafter"/>
</dbReference>
<dbReference type="SUPFAM" id="SSF53590">
    <property type="entry name" value="Nucleoside hydrolase"/>
    <property type="match status" value="1"/>
</dbReference>
<comment type="caution">
    <text evidence="5">The sequence shown here is derived from an EMBL/GenBank/DDBJ whole genome shotgun (WGS) entry which is preliminary data.</text>
</comment>
<dbReference type="PANTHER" id="PTHR12304:SF56">
    <property type="entry name" value="HYDROLASE, PUTATIVE (AFU_ORTHOLOGUE AFUA_1G11790)-RELATED"/>
    <property type="match status" value="1"/>
</dbReference>
<evidence type="ECO:0000256" key="1">
    <source>
        <dbReference type="ARBA" id="ARBA00009176"/>
    </source>
</evidence>
<evidence type="ECO:0000313" key="6">
    <source>
        <dbReference type="Proteomes" id="UP000886523"/>
    </source>
</evidence>
<evidence type="ECO:0000313" key="5">
    <source>
        <dbReference type="EMBL" id="KAF9518893.1"/>
    </source>
</evidence>
<dbReference type="InterPro" id="IPR001910">
    <property type="entry name" value="Inosine/uridine_hydrolase_dom"/>
</dbReference>
<evidence type="ECO:0000256" key="2">
    <source>
        <dbReference type="ARBA" id="ARBA00022801"/>
    </source>
</evidence>
<keyword evidence="6" id="KW-1185">Reference proteome</keyword>
<feature type="domain" description="Inosine/uridine-preferring nucleoside hydrolase" evidence="4">
    <location>
        <begin position="5"/>
        <end position="110"/>
    </location>
</feature>
<dbReference type="OrthoDB" id="5783963at2759"/>
<dbReference type="InterPro" id="IPR023186">
    <property type="entry name" value="IUNH"/>
</dbReference>
<dbReference type="EMBL" id="MU128921">
    <property type="protein sequence ID" value="KAF9518893.1"/>
    <property type="molecule type" value="Genomic_DNA"/>
</dbReference>
<accession>A0A9P6B6Z2</accession>
<keyword evidence="2" id="KW-0378">Hydrolase</keyword>
<evidence type="ECO:0000256" key="3">
    <source>
        <dbReference type="ARBA" id="ARBA00023295"/>
    </source>
</evidence>
<feature type="domain" description="Inosine/uridine-preferring nucleoside hydrolase" evidence="4">
    <location>
        <begin position="119"/>
        <end position="310"/>
    </location>
</feature>
<dbReference type="GO" id="GO:0005829">
    <property type="term" value="C:cytosol"/>
    <property type="evidence" value="ECO:0007669"/>
    <property type="project" value="TreeGrafter"/>
</dbReference>
<dbReference type="PANTHER" id="PTHR12304">
    <property type="entry name" value="INOSINE-URIDINE PREFERRING NUCLEOSIDE HYDROLASE"/>
    <property type="match status" value="1"/>
</dbReference>
<reference evidence="5" key="1">
    <citation type="journal article" date="2020" name="Nat. Commun.">
        <title>Large-scale genome sequencing of mycorrhizal fungi provides insights into the early evolution of symbiotic traits.</title>
        <authorList>
            <person name="Miyauchi S."/>
            <person name="Kiss E."/>
            <person name="Kuo A."/>
            <person name="Drula E."/>
            <person name="Kohler A."/>
            <person name="Sanchez-Garcia M."/>
            <person name="Morin E."/>
            <person name="Andreopoulos B."/>
            <person name="Barry K.W."/>
            <person name="Bonito G."/>
            <person name="Buee M."/>
            <person name="Carver A."/>
            <person name="Chen C."/>
            <person name="Cichocki N."/>
            <person name="Clum A."/>
            <person name="Culley D."/>
            <person name="Crous P.W."/>
            <person name="Fauchery L."/>
            <person name="Girlanda M."/>
            <person name="Hayes R.D."/>
            <person name="Keri Z."/>
            <person name="LaButti K."/>
            <person name="Lipzen A."/>
            <person name="Lombard V."/>
            <person name="Magnuson J."/>
            <person name="Maillard F."/>
            <person name="Murat C."/>
            <person name="Nolan M."/>
            <person name="Ohm R.A."/>
            <person name="Pangilinan J."/>
            <person name="Pereira M.F."/>
            <person name="Perotto S."/>
            <person name="Peter M."/>
            <person name="Pfister S."/>
            <person name="Riley R."/>
            <person name="Sitrit Y."/>
            <person name="Stielow J.B."/>
            <person name="Szollosi G."/>
            <person name="Zifcakova L."/>
            <person name="Stursova M."/>
            <person name="Spatafora J.W."/>
            <person name="Tedersoo L."/>
            <person name="Vaario L.M."/>
            <person name="Yamada A."/>
            <person name="Yan M."/>
            <person name="Wang P."/>
            <person name="Xu J."/>
            <person name="Bruns T."/>
            <person name="Baldrian P."/>
            <person name="Vilgalys R."/>
            <person name="Dunand C."/>
            <person name="Henrissat B."/>
            <person name="Grigoriev I.V."/>
            <person name="Hibbett D."/>
            <person name="Nagy L.G."/>
            <person name="Martin F.M."/>
        </authorList>
    </citation>
    <scope>NUCLEOTIDE SEQUENCE</scope>
    <source>
        <strain evidence="5">UP504</strain>
    </source>
</reference>
<dbReference type="Gene3D" id="3.90.245.10">
    <property type="entry name" value="Ribonucleoside hydrolase-like"/>
    <property type="match status" value="2"/>
</dbReference>
<sequence>MVRKIIVDTDPGVDDVMALLLLLASPEVELELISVTFGNTSRDQAVTNILKVFHIMGTHLMGNPQLVSQFPNSRRTEKTRVARGASGPLEGSLNLAAYFHGDDGLSNISTTHPHFDVPEDPMTLAKAERIVIMGGALDVPGNTSASSEFNFFADPYAAEEVLKAGSEGRVNLVLVPLDITSRHTIPFSSLIRGPSLSISGTLAPEPNPTEMQPSILRDFTDAILARPREVLASLGLTGDVFEMHDPVAAYFVIDHARSSSELGLEGTSGGSNSDERPCWALRPGWETTIRRFVIERKGEWTKGMCVVDRRYGSMGS</sequence>
<organism evidence="5 6">
    <name type="scientific">Hydnum rufescens UP504</name>
    <dbReference type="NCBI Taxonomy" id="1448309"/>
    <lineage>
        <taxon>Eukaryota</taxon>
        <taxon>Fungi</taxon>
        <taxon>Dikarya</taxon>
        <taxon>Basidiomycota</taxon>
        <taxon>Agaricomycotina</taxon>
        <taxon>Agaricomycetes</taxon>
        <taxon>Cantharellales</taxon>
        <taxon>Hydnaceae</taxon>
        <taxon>Hydnum</taxon>
    </lineage>
</organism>
<dbReference type="AlphaFoldDB" id="A0A9P6B6Z2"/>
<dbReference type="Pfam" id="PF01156">
    <property type="entry name" value="IU_nuc_hydro"/>
    <property type="match status" value="2"/>
</dbReference>
<evidence type="ECO:0000259" key="4">
    <source>
        <dbReference type="Pfam" id="PF01156"/>
    </source>
</evidence>
<name>A0A9P6B6Z2_9AGAM</name>
<dbReference type="Proteomes" id="UP000886523">
    <property type="component" value="Unassembled WGS sequence"/>
</dbReference>
<dbReference type="InterPro" id="IPR036452">
    <property type="entry name" value="Ribo_hydro-like"/>
</dbReference>
<dbReference type="GO" id="GO:0006152">
    <property type="term" value="P:purine nucleoside catabolic process"/>
    <property type="evidence" value="ECO:0007669"/>
    <property type="project" value="TreeGrafter"/>
</dbReference>
<proteinExistence type="inferred from homology"/>